<dbReference type="EMBL" id="HBUF01023474">
    <property type="protein sequence ID" value="CAG6611979.1"/>
    <property type="molecule type" value="Transcribed_RNA"/>
</dbReference>
<proteinExistence type="predicted"/>
<reference evidence="1" key="1">
    <citation type="submission" date="2021-05" db="EMBL/GenBank/DDBJ databases">
        <authorList>
            <person name="Alioto T."/>
            <person name="Alioto T."/>
            <person name="Gomez Garrido J."/>
        </authorList>
    </citation>
    <scope>NUCLEOTIDE SEQUENCE</scope>
</reference>
<accession>A0A8D8LJW0</accession>
<protein>
    <recommendedName>
        <fullName evidence="2">Reverse transcriptase domain-containing protein</fullName>
    </recommendedName>
</protein>
<sequence>MVLTEMYKWFINNNLSLNTSKTFYMPFGKKQTLSQLIPICLTNISITPTPTVEAAAEVRFLGVTLDHNLNWNAHIDKLKSRLGSAIFALKYIRKRIGPDAAKIAYHAYFHSLIDYGLPFWGVNKRINEIFTLQKKALRATLNIKCQRVTCREKFKTNNILTIIGSFIMNTCVLLHKNIDSYPKHIHQHNTRHKENLMIPRIKENSYTYMGVKLYNSLPNDLKQLELKHFKTKIKEMAMDIEPYSIQEFIENIKQCT</sequence>
<name>A0A8D8LJW0_9HEMI</name>
<dbReference type="EMBL" id="HBUF01023473">
    <property type="protein sequence ID" value="CAG6611975.1"/>
    <property type="molecule type" value="Transcribed_RNA"/>
</dbReference>
<dbReference type="AlphaFoldDB" id="A0A8D8LJW0"/>
<evidence type="ECO:0008006" key="2">
    <source>
        <dbReference type="Google" id="ProtNLM"/>
    </source>
</evidence>
<evidence type="ECO:0000313" key="1">
    <source>
        <dbReference type="EMBL" id="CAG6611975.1"/>
    </source>
</evidence>
<organism evidence="1">
    <name type="scientific">Cacopsylla melanoneura</name>
    <dbReference type="NCBI Taxonomy" id="428564"/>
    <lineage>
        <taxon>Eukaryota</taxon>
        <taxon>Metazoa</taxon>
        <taxon>Ecdysozoa</taxon>
        <taxon>Arthropoda</taxon>
        <taxon>Hexapoda</taxon>
        <taxon>Insecta</taxon>
        <taxon>Pterygota</taxon>
        <taxon>Neoptera</taxon>
        <taxon>Paraneoptera</taxon>
        <taxon>Hemiptera</taxon>
        <taxon>Sternorrhyncha</taxon>
        <taxon>Psylloidea</taxon>
        <taxon>Psyllidae</taxon>
        <taxon>Psyllinae</taxon>
        <taxon>Cacopsylla</taxon>
    </lineage>
</organism>